<gene>
    <name evidence="2" type="ORF">ANSO36C_51820</name>
</gene>
<evidence type="ECO:0000313" key="3">
    <source>
        <dbReference type="Proteomes" id="UP001055453"/>
    </source>
</evidence>
<evidence type="ECO:0000259" key="1">
    <source>
        <dbReference type="Pfam" id="PF01710"/>
    </source>
</evidence>
<protein>
    <recommendedName>
        <fullName evidence="1">Transposase Synechocystis PCC 6803 domain-containing protein</fullName>
    </recommendedName>
</protein>
<sequence length="174" mass="19886">MKSYSVDLREKIVAAHLQKNISIRKVANIFSVSKSLVQKLVKQQKLEGNLQSKPRGKPQFSHLTNADTELRELVESYPDATLIELCELFADKTGNWVGQSAMCRALHKLGLNRKKKQSGVRKRGLLSPKFKIRLLGACQKYRARKFSIFGRNWRFIRVSEDSCSFTNGNKSLLF</sequence>
<dbReference type="Gene3D" id="1.10.10.10">
    <property type="entry name" value="Winged helix-like DNA-binding domain superfamily/Winged helix DNA-binding domain"/>
    <property type="match status" value="1"/>
</dbReference>
<dbReference type="InterPro" id="IPR009057">
    <property type="entry name" value="Homeodomain-like_sf"/>
</dbReference>
<accession>A0ABN6Q998</accession>
<organism evidence="2 3">
    <name type="scientific">Nostoc cf. commune SO-36</name>
    <dbReference type="NCBI Taxonomy" id="449208"/>
    <lineage>
        <taxon>Bacteria</taxon>
        <taxon>Bacillati</taxon>
        <taxon>Cyanobacteriota</taxon>
        <taxon>Cyanophyceae</taxon>
        <taxon>Nostocales</taxon>
        <taxon>Nostocaceae</taxon>
        <taxon>Nostoc</taxon>
    </lineage>
</organism>
<name>A0ABN6Q998_NOSCO</name>
<dbReference type="EMBL" id="AP025732">
    <property type="protein sequence ID" value="BDI19380.1"/>
    <property type="molecule type" value="Genomic_DNA"/>
</dbReference>
<proteinExistence type="predicted"/>
<dbReference type="InterPro" id="IPR036388">
    <property type="entry name" value="WH-like_DNA-bd_sf"/>
</dbReference>
<dbReference type="Pfam" id="PF01710">
    <property type="entry name" value="HTH_Tnp_IS630"/>
    <property type="match status" value="1"/>
</dbReference>
<dbReference type="InterPro" id="IPR002622">
    <property type="entry name" value="Transposase_14"/>
</dbReference>
<evidence type="ECO:0000313" key="2">
    <source>
        <dbReference type="EMBL" id="BDI19380.1"/>
    </source>
</evidence>
<dbReference type="SUPFAM" id="SSF46689">
    <property type="entry name" value="Homeodomain-like"/>
    <property type="match status" value="1"/>
</dbReference>
<keyword evidence="3" id="KW-1185">Reference proteome</keyword>
<dbReference type="Proteomes" id="UP001055453">
    <property type="component" value="Chromosome"/>
</dbReference>
<dbReference type="RefSeq" id="WP_410174632.1">
    <property type="nucleotide sequence ID" value="NZ_AP025732.1"/>
</dbReference>
<reference evidence="2" key="1">
    <citation type="submission" date="2022-04" db="EMBL/GenBank/DDBJ databases">
        <title>Complete genome sequence of a cyanobacterium, Nostoc sp. SO-36, isolated in Antarctica.</title>
        <authorList>
            <person name="Kanesaki Y."/>
            <person name="Effendi D."/>
            <person name="Sakamoto T."/>
            <person name="Ohtani S."/>
            <person name="Awai K."/>
        </authorList>
    </citation>
    <scope>NUCLEOTIDE SEQUENCE</scope>
    <source>
        <strain evidence="2">SO-36</strain>
    </source>
</reference>
<feature type="domain" description="Transposase Synechocystis PCC 6803" evidence="1">
    <location>
        <begin position="3"/>
        <end position="122"/>
    </location>
</feature>